<dbReference type="OrthoDB" id="655946at2"/>
<dbReference type="SUPFAM" id="SSF46689">
    <property type="entry name" value="Homeodomain-like"/>
    <property type="match status" value="2"/>
</dbReference>
<feature type="domain" description="HTH araC/xylS-type" evidence="4">
    <location>
        <begin position="165"/>
        <end position="263"/>
    </location>
</feature>
<evidence type="ECO:0000313" key="6">
    <source>
        <dbReference type="Proteomes" id="UP000293874"/>
    </source>
</evidence>
<accession>A0A4Q7MQV1</accession>
<dbReference type="EMBL" id="SGXA01000003">
    <property type="protein sequence ID" value="RZS69202.1"/>
    <property type="molecule type" value="Genomic_DNA"/>
</dbReference>
<comment type="caution">
    <text evidence="5">The sequence shown here is derived from an EMBL/GenBank/DDBJ whole genome shotgun (WGS) entry which is preliminary data.</text>
</comment>
<evidence type="ECO:0000256" key="1">
    <source>
        <dbReference type="ARBA" id="ARBA00023015"/>
    </source>
</evidence>
<dbReference type="PANTHER" id="PTHR46796:SF13">
    <property type="entry name" value="HTH-TYPE TRANSCRIPTIONAL ACTIVATOR RHAS"/>
    <property type="match status" value="1"/>
</dbReference>
<dbReference type="SMART" id="SM00342">
    <property type="entry name" value="HTH_ARAC"/>
    <property type="match status" value="1"/>
</dbReference>
<dbReference type="InterPro" id="IPR050204">
    <property type="entry name" value="AraC_XylS_family_regulators"/>
</dbReference>
<reference evidence="5 6" key="1">
    <citation type="submission" date="2019-02" db="EMBL/GenBank/DDBJ databases">
        <title>Genomic Encyclopedia of Type Strains, Phase IV (KMG-IV): sequencing the most valuable type-strain genomes for metagenomic binning, comparative biology and taxonomic classification.</title>
        <authorList>
            <person name="Goeker M."/>
        </authorList>
    </citation>
    <scope>NUCLEOTIDE SEQUENCE [LARGE SCALE GENOMIC DNA]</scope>
    <source>
        <strain evidence="5 6">DSM 18116</strain>
    </source>
</reference>
<dbReference type="InterPro" id="IPR046532">
    <property type="entry name" value="DUF6597"/>
</dbReference>
<keyword evidence="3" id="KW-0804">Transcription</keyword>
<keyword evidence="6" id="KW-1185">Reference proteome</keyword>
<dbReference type="PANTHER" id="PTHR46796">
    <property type="entry name" value="HTH-TYPE TRANSCRIPTIONAL ACTIVATOR RHAS-RELATED"/>
    <property type="match status" value="1"/>
</dbReference>
<proteinExistence type="predicted"/>
<dbReference type="RefSeq" id="WP_130543558.1">
    <property type="nucleotide sequence ID" value="NZ_CP042431.1"/>
</dbReference>
<dbReference type="Pfam" id="PF20240">
    <property type="entry name" value="DUF6597"/>
    <property type="match status" value="1"/>
</dbReference>
<evidence type="ECO:0000256" key="2">
    <source>
        <dbReference type="ARBA" id="ARBA00023125"/>
    </source>
</evidence>
<dbReference type="Gene3D" id="1.10.10.60">
    <property type="entry name" value="Homeodomain-like"/>
    <property type="match status" value="1"/>
</dbReference>
<protein>
    <submittedName>
        <fullName evidence="5">AraC family transcriptional regulator</fullName>
    </submittedName>
</protein>
<name>A0A4Q7MQV1_9BACT</name>
<dbReference type="PROSITE" id="PS01124">
    <property type="entry name" value="HTH_ARAC_FAMILY_2"/>
    <property type="match status" value="1"/>
</dbReference>
<keyword evidence="2" id="KW-0238">DNA-binding</keyword>
<dbReference type="Proteomes" id="UP000293874">
    <property type="component" value="Unassembled WGS sequence"/>
</dbReference>
<evidence type="ECO:0000256" key="3">
    <source>
        <dbReference type="ARBA" id="ARBA00023163"/>
    </source>
</evidence>
<evidence type="ECO:0000313" key="5">
    <source>
        <dbReference type="EMBL" id="RZS69202.1"/>
    </source>
</evidence>
<dbReference type="GO" id="GO:0043565">
    <property type="term" value="F:sequence-specific DNA binding"/>
    <property type="evidence" value="ECO:0007669"/>
    <property type="project" value="InterPro"/>
</dbReference>
<keyword evidence="1" id="KW-0805">Transcription regulation</keyword>
<gene>
    <name evidence="5" type="ORF">EV199_5036</name>
</gene>
<sequence>MEFSNHQPSAILQPYIDSYSTMDINWDTLTQPFRKWRLIPFGKPSLLFIFGDPHQYRIGSSDAPAAFTTKAFIVGQLKGPVWLEFSGHTKMLKVQFKPSGLRHFIKQDISEFTNKACIGLWSVFGYAANFLYEQLQEFPEMTCSVLNAFFEKRLLPPLHQTDHINYAIAVFEKSMGNLTITDVRSQLPFSERHLERIFKKHVGLTPNEYRKLIRLNHAFRYLDKYPGTSFTSLSHTIGYYDQAHFAHDFKQFAGSRPSQLRSLGSDELFVTNGNCFTGNFIKAV</sequence>
<evidence type="ECO:0000259" key="4">
    <source>
        <dbReference type="PROSITE" id="PS01124"/>
    </source>
</evidence>
<dbReference type="InterPro" id="IPR009057">
    <property type="entry name" value="Homeodomain-like_sf"/>
</dbReference>
<dbReference type="InterPro" id="IPR018060">
    <property type="entry name" value="HTH_AraC"/>
</dbReference>
<organism evidence="5 6">
    <name type="scientific">Pseudobacter ginsenosidimutans</name>
    <dbReference type="NCBI Taxonomy" id="661488"/>
    <lineage>
        <taxon>Bacteria</taxon>
        <taxon>Pseudomonadati</taxon>
        <taxon>Bacteroidota</taxon>
        <taxon>Chitinophagia</taxon>
        <taxon>Chitinophagales</taxon>
        <taxon>Chitinophagaceae</taxon>
        <taxon>Pseudobacter</taxon>
    </lineage>
</organism>
<dbReference type="AlphaFoldDB" id="A0A4Q7MQV1"/>
<dbReference type="Pfam" id="PF12833">
    <property type="entry name" value="HTH_18"/>
    <property type="match status" value="1"/>
</dbReference>
<dbReference type="GO" id="GO:0003700">
    <property type="term" value="F:DNA-binding transcription factor activity"/>
    <property type="evidence" value="ECO:0007669"/>
    <property type="project" value="InterPro"/>
</dbReference>